<evidence type="ECO:0000313" key="3">
    <source>
        <dbReference type="Proteomes" id="UP000198287"/>
    </source>
</evidence>
<keyword evidence="3" id="KW-1185">Reference proteome</keyword>
<dbReference type="OrthoDB" id="2382755at2759"/>
<organism evidence="2 3">
    <name type="scientific">Folsomia candida</name>
    <name type="common">Springtail</name>
    <dbReference type="NCBI Taxonomy" id="158441"/>
    <lineage>
        <taxon>Eukaryota</taxon>
        <taxon>Metazoa</taxon>
        <taxon>Ecdysozoa</taxon>
        <taxon>Arthropoda</taxon>
        <taxon>Hexapoda</taxon>
        <taxon>Collembola</taxon>
        <taxon>Entomobryomorpha</taxon>
        <taxon>Isotomoidea</taxon>
        <taxon>Isotomidae</taxon>
        <taxon>Proisotominae</taxon>
        <taxon>Folsomia</taxon>
    </lineage>
</organism>
<protein>
    <recommendedName>
        <fullName evidence="4">F-box domain-containing protein</fullName>
    </recommendedName>
</protein>
<evidence type="ECO:0000256" key="1">
    <source>
        <dbReference type="SAM" id="MobiDB-lite"/>
    </source>
</evidence>
<evidence type="ECO:0000313" key="2">
    <source>
        <dbReference type="EMBL" id="OXA39814.1"/>
    </source>
</evidence>
<reference evidence="2 3" key="1">
    <citation type="submission" date="2015-12" db="EMBL/GenBank/DDBJ databases">
        <title>The genome of Folsomia candida.</title>
        <authorList>
            <person name="Faddeeva A."/>
            <person name="Derks M.F."/>
            <person name="Anvar Y."/>
            <person name="Smit S."/>
            <person name="Van Straalen N."/>
            <person name="Roelofs D."/>
        </authorList>
    </citation>
    <scope>NUCLEOTIDE SEQUENCE [LARGE SCALE GENOMIC DNA]</scope>
    <source>
        <strain evidence="2 3">VU population</strain>
        <tissue evidence="2">Whole body</tissue>
    </source>
</reference>
<dbReference type="Proteomes" id="UP000198287">
    <property type="component" value="Unassembled WGS sequence"/>
</dbReference>
<dbReference type="AlphaFoldDB" id="A0A226D4L9"/>
<comment type="caution">
    <text evidence="2">The sequence shown here is derived from an EMBL/GenBank/DDBJ whole genome shotgun (WGS) entry which is preliminary data.</text>
</comment>
<proteinExistence type="predicted"/>
<dbReference type="EMBL" id="LNIX01000037">
    <property type="protein sequence ID" value="OXA39814.1"/>
    <property type="molecule type" value="Genomic_DNA"/>
</dbReference>
<feature type="region of interest" description="Disordered" evidence="1">
    <location>
        <begin position="1"/>
        <end position="20"/>
    </location>
</feature>
<gene>
    <name evidence="2" type="ORF">Fcan01_25584</name>
</gene>
<sequence>MDAEPRGRRRGRNSQPPQPHLAVTLPEILREIMSYVPTTDLLNNVTYVSRGLEEVARGILLSRQLVELTPTNMADYLDTANVRSNHHKRVVLSKFNFQNMPPEESTLLETFTSSAAASITELHLDYFPHEKISPQILSLLTNSPKLRSVNFSPDEFHLEMLKPLVMLPKWVKFPSVVKLGFHLPTNLYLLNGMAVNIARNISRETIHGILSLFPKLKIFQGVTFRQDLVEYFLSGDLPFEEVSLRLDNSNPDRPLSIVPASLFLTRLEFQIDTFNRSTDHYAILAAFADRLEKMKISEVDVIPSKFRNLMQATTITLPEVFPKLKCLEIWIGQNNFRDVAGPTDAVALNLKFSESGANVADYSKQFPALETLVVSRLDYLDTDEEKKEWLEISAGFLYKYFLHGESRTMRDIRVELPPKNVERFKLLRHFKDNAVFEVVDSCDFFRKILTTFPNLKPRWAIYDRYDVEGGAGAGGGLKKLEGKSPEFEVVFLGKKKCG</sequence>
<accession>A0A226D4L9</accession>
<name>A0A226D4L9_FOLCA</name>
<evidence type="ECO:0008006" key="4">
    <source>
        <dbReference type="Google" id="ProtNLM"/>
    </source>
</evidence>